<dbReference type="GO" id="GO:0016491">
    <property type="term" value="F:oxidoreductase activity"/>
    <property type="evidence" value="ECO:0007669"/>
    <property type="project" value="UniProtKB-KW"/>
</dbReference>
<dbReference type="SUPFAM" id="SSF48179">
    <property type="entry name" value="6-phosphogluconate dehydrogenase C-terminal domain-like"/>
    <property type="match status" value="1"/>
</dbReference>
<evidence type="ECO:0000313" key="8">
    <source>
        <dbReference type="Proteomes" id="UP000249066"/>
    </source>
</evidence>
<evidence type="ECO:0000259" key="5">
    <source>
        <dbReference type="Pfam" id="PF03446"/>
    </source>
</evidence>
<comment type="caution">
    <text evidence="7">The sequence shown here is derived from an EMBL/GenBank/DDBJ whole genome shotgun (WGS) entry which is preliminary data.</text>
</comment>
<dbReference type="Gene3D" id="1.10.1040.10">
    <property type="entry name" value="N-(1-d-carboxylethyl)-l-norvaline Dehydrogenase, domain 2"/>
    <property type="match status" value="1"/>
</dbReference>
<keyword evidence="3" id="KW-0520">NAD</keyword>
<feature type="domain" description="6-phosphogluconate dehydrogenase NADP-binding" evidence="5">
    <location>
        <begin position="3"/>
        <end position="163"/>
    </location>
</feature>
<dbReference type="PANTHER" id="PTHR43060">
    <property type="entry name" value="3-HYDROXYISOBUTYRATE DEHYDROGENASE-LIKE 1, MITOCHONDRIAL-RELATED"/>
    <property type="match status" value="1"/>
</dbReference>
<dbReference type="Gene3D" id="3.40.50.720">
    <property type="entry name" value="NAD(P)-binding Rossmann-like Domain"/>
    <property type="match status" value="1"/>
</dbReference>
<feature type="domain" description="3-hydroxyisobutyrate dehydrogenase-like NAD-binding" evidence="6">
    <location>
        <begin position="166"/>
        <end position="285"/>
    </location>
</feature>
<dbReference type="Proteomes" id="UP000249066">
    <property type="component" value="Unassembled WGS sequence"/>
</dbReference>
<name>A0A2W5A766_9SPHN</name>
<gene>
    <name evidence="7" type="ORF">DI623_07090</name>
</gene>
<dbReference type="InterPro" id="IPR029154">
    <property type="entry name" value="HIBADH-like_NADP-bd"/>
</dbReference>
<dbReference type="InterPro" id="IPR008927">
    <property type="entry name" value="6-PGluconate_DH-like_C_sf"/>
</dbReference>
<dbReference type="AlphaFoldDB" id="A0A2W5A766"/>
<dbReference type="InterPro" id="IPR002204">
    <property type="entry name" value="3-OH-isobutyrate_DH-rel_CS"/>
</dbReference>
<dbReference type="PIRSF" id="PIRSF000103">
    <property type="entry name" value="HIBADH"/>
    <property type="match status" value="1"/>
</dbReference>
<evidence type="ECO:0000259" key="6">
    <source>
        <dbReference type="Pfam" id="PF14833"/>
    </source>
</evidence>
<dbReference type="PANTHER" id="PTHR43060:SF15">
    <property type="entry name" value="3-HYDROXYISOBUTYRATE DEHYDROGENASE-LIKE 1, MITOCHONDRIAL-RELATED"/>
    <property type="match status" value="1"/>
</dbReference>
<dbReference type="EMBL" id="QFNN01000030">
    <property type="protein sequence ID" value="PZO90344.1"/>
    <property type="molecule type" value="Genomic_DNA"/>
</dbReference>
<evidence type="ECO:0000256" key="2">
    <source>
        <dbReference type="ARBA" id="ARBA00023002"/>
    </source>
</evidence>
<protein>
    <submittedName>
        <fullName evidence="7">Oxidoreductase</fullName>
    </submittedName>
</protein>
<evidence type="ECO:0000256" key="1">
    <source>
        <dbReference type="ARBA" id="ARBA00009080"/>
    </source>
</evidence>
<organism evidence="7 8">
    <name type="scientific">Sphingomonas sanxanigenens</name>
    <dbReference type="NCBI Taxonomy" id="397260"/>
    <lineage>
        <taxon>Bacteria</taxon>
        <taxon>Pseudomonadati</taxon>
        <taxon>Pseudomonadota</taxon>
        <taxon>Alphaproteobacteria</taxon>
        <taxon>Sphingomonadales</taxon>
        <taxon>Sphingomonadaceae</taxon>
        <taxon>Sphingomonas</taxon>
    </lineage>
</organism>
<evidence type="ECO:0000256" key="3">
    <source>
        <dbReference type="ARBA" id="ARBA00023027"/>
    </source>
</evidence>
<evidence type="ECO:0000256" key="4">
    <source>
        <dbReference type="PIRSR" id="PIRSR000103-1"/>
    </source>
</evidence>
<keyword evidence="2" id="KW-0560">Oxidoreductase</keyword>
<dbReference type="PROSITE" id="PS00895">
    <property type="entry name" value="3_HYDROXYISOBUT_DH"/>
    <property type="match status" value="1"/>
</dbReference>
<dbReference type="InterPro" id="IPR036291">
    <property type="entry name" value="NAD(P)-bd_dom_sf"/>
</dbReference>
<accession>A0A2W5A766</accession>
<dbReference type="InterPro" id="IPR013328">
    <property type="entry name" value="6PGD_dom2"/>
</dbReference>
<evidence type="ECO:0000313" key="7">
    <source>
        <dbReference type="EMBL" id="PZO90344.1"/>
    </source>
</evidence>
<dbReference type="Pfam" id="PF03446">
    <property type="entry name" value="NAD_binding_2"/>
    <property type="match status" value="1"/>
</dbReference>
<sequence length="288" mass="29860">MARIAFIGLGVMGAPMARHLAAAGNDLIVYNRTRAKADAWVAAHGGRAAGTPAEAAEAADAVISCVGNDDDLAQVTLGRDGAFGAMRKGALFVDHTTVSARIARQLAVEAKSRDLLCVDAPVSGGQAGAENGKLSIMCGGTEAAMAAATPLIGAYALRIVHVGPAGAGQTTKMVNQIAIAGVVQGLSEALRFAQAAELDLDKVFEAVSGGAASSWQMLNRWKTMAEDSFDFGFAVDWMRKDLGLAFEEARANGATLPVAALVDQFYADIQAMGGNRQDTSALVRRLPR</sequence>
<dbReference type="GO" id="GO:0050661">
    <property type="term" value="F:NADP binding"/>
    <property type="evidence" value="ECO:0007669"/>
    <property type="project" value="InterPro"/>
</dbReference>
<dbReference type="InterPro" id="IPR015815">
    <property type="entry name" value="HIBADH-related"/>
</dbReference>
<proteinExistence type="inferred from homology"/>
<dbReference type="SUPFAM" id="SSF51735">
    <property type="entry name" value="NAD(P)-binding Rossmann-fold domains"/>
    <property type="match status" value="1"/>
</dbReference>
<comment type="similarity">
    <text evidence="1">Belongs to the HIBADH-related family.</text>
</comment>
<dbReference type="Pfam" id="PF14833">
    <property type="entry name" value="NAD_binding_11"/>
    <property type="match status" value="1"/>
</dbReference>
<dbReference type="GO" id="GO:0051287">
    <property type="term" value="F:NAD binding"/>
    <property type="evidence" value="ECO:0007669"/>
    <property type="project" value="InterPro"/>
</dbReference>
<feature type="active site" evidence="4">
    <location>
        <position position="172"/>
    </location>
</feature>
<dbReference type="GO" id="GO:0016054">
    <property type="term" value="P:organic acid catabolic process"/>
    <property type="evidence" value="ECO:0007669"/>
    <property type="project" value="UniProtKB-ARBA"/>
</dbReference>
<reference evidence="7 8" key="1">
    <citation type="submission" date="2017-08" db="EMBL/GenBank/DDBJ databases">
        <title>Infants hospitalized years apart are colonized by the same room-sourced microbial strains.</title>
        <authorList>
            <person name="Brooks B."/>
            <person name="Olm M.R."/>
            <person name="Firek B.A."/>
            <person name="Baker R."/>
            <person name="Thomas B.C."/>
            <person name="Morowitz M.J."/>
            <person name="Banfield J.F."/>
        </authorList>
    </citation>
    <scope>NUCLEOTIDE SEQUENCE [LARGE SCALE GENOMIC DNA]</scope>
    <source>
        <strain evidence="7">S2_018_000_R2_101</strain>
    </source>
</reference>
<dbReference type="InterPro" id="IPR006115">
    <property type="entry name" value="6PGDH_NADP-bd"/>
</dbReference>